<dbReference type="AlphaFoldDB" id="X0WKD2"/>
<proteinExistence type="predicted"/>
<sequence>KEDINMANGKDEIISFKVDKNLSEAMEGIPNRSEFIRSAILAALDSKCPLCKGAGTLTPEQKKHWITFAEHHSIQECEDCHAYHLVCEAENGQANTKRERK</sequence>
<evidence type="ECO:0000313" key="1">
    <source>
        <dbReference type="EMBL" id="GAG31105.1"/>
    </source>
</evidence>
<organism evidence="1">
    <name type="scientific">marine sediment metagenome</name>
    <dbReference type="NCBI Taxonomy" id="412755"/>
    <lineage>
        <taxon>unclassified sequences</taxon>
        <taxon>metagenomes</taxon>
        <taxon>ecological metagenomes</taxon>
    </lineage>
</organism>
<accession>X0WKD2</accession>
<evidence type="ECO:0008006" key="2">
    <source>
        <dbReference type="Google" id="ProtNLM"/>
    </source>
</evidence>
<dbReference type="CDD" id="cd22231">
    <property type="entry name" value="RHH_NikR_HicB-like"/>
    <property type="match status" value="1"/>
</dbReference>
<gene>
    <name evidence="1" type="ORF">S01H1_61062</name>
</gene>
<dbReference type="EMBL" id="BARS01040016">
    <property type="protein sequence ID" value="GAG31105.1"/>
    <property type="molecule type" value="Genomic_DNA"/>
</dbReference>
<comment type="caution">
    <text evidence="1">The sequence shown here is derived from an EMBL/GenBank/DDBJ whole genome shotgun (WGS) entry which is preliminary data.</text>
</comment>
<protein>
    <recommendedName>
        <fullName evidence="2">CopG family transcriptional regulator</fullName>
    </recommendedName>
</protein>
<reference evidence="1" key="1">
    <citation type="journal article" date="2014" name="Front. Microbiol.">
        <title>High frequency of phylogenetically diverse reductive dehalogenase-homologous genes in deep subseafloor sedimentary metagenomes.</title>
        <authorList>
            <person name="Kawai M."/>
            <person name="Futagami T."/>
            <person name="Toyoda A."/>
            <person name="Takaki Y."/>
            <person name="Nishi S."/>
            <person name="Hori S."/>
            <person name="Arai W."/>
            <person name="Tsubouchi T."/>
            <person name="Morono Y."/>
            <person name="Uchiyama I."/>
            <person name="Ito T."/>
            <person name="Fujiyama A."/>
            <person name="Inagaki F."/>
            <person name="Takami H."/>
        </authorList>
    </citation>
    <scope>NUCLEOTIDE SEQUENCE</scope>
    <source>
        <strain evidence="1">Expedition CK06-06</strain>
    </source>
</reference>
<feature type="non-terminal residue" evidence="1">
    <location>
        <position position="1"/>
    </location>
</feature>
<name>X0WKD2_9ZZZZ</name>